<dbReference type="SUPFAM" id="SSF50630">
    <property type="entry name" value="Acid proteases"/>
    <property type="match status" value="1"/>
</dbReference>
<evidence type="ECO:0000259" key="1">
    <source>
        <dbReference type="Pfam" id="PF05618"/>
    </source>
</evidence>
<dbReference type="OrthoDB" id="9782977at2"/>
<gene>
    <name evidence="2" type="ORF">DRW07_07520</name>
</gene>
<keyword evidence="2" id="KW-0378">Hydrolase</keyword>
<dbReference type="EMBL" id="RPOK01000002">
    <property type="protein sequence ID" value="RPJ67367.1"/>
    <property type="molecule type" value="Genomic_DNA"/>
</dbReference>
<keyword evidence="2" id="KW-0645">Protease</keyword>
<protein>
    <submittedName>
        <fullName evidence="2">ATP-dependent zinc protease</fullName>
    </submittedName>
</protein>
<feature type="domain" description="Retropepsin-like aspartic endopeptidase" evidence="1">
    <location>
        <begin position="7"/>
        <end position="143"/>
    </location>
</feature>
<keyword evidence="3" id="KW-1185">Reference proteome</keyword>
<organism evidence="2 3">
    <name type="scientific">Alteromonas sediminis</name>
    <dbReference type="NCBI Taxonomy" id="2259342"/>
    <lineage>
        <taxon>Bacteria</taxon>
        <taxon>Pseudomonadati</taxon>
        <taxon>Pseudomonadota</taxon>
        <taxon>Gammaproteobacteria</taxon>
        <taxon>Alteromonadales</taxon>
        <taxon>Alteromonadaceae</taxon>
        <taxon>Alteromonas/Salinimonas group</taxon>
        <taxon>Alteromonas</taxon>
    </lineage>
</organism>
<proteinExistence type="predicted"/>
<dbReference type="InterPro" id="IPR008503">
    <property type="entry name" value="Asp_endopeptidase"/>
</dbReference>
<evidence type="ECO:0000313" key="3">
    <source>
        <dbReference type="Proteomes" id="UP000275281"/>
    </source>
</evidence>
<reference evidence="2 3" key="1">
    <citation type="submission" date="2018-11" db="EMBL/GenBank/DDBJ databases">
        <authorList>
            <person name="Ye M.-Q."/>
            <person name="Du Z.-J."/>
        </authorList>
    </citation>
    <scope>NUCLEOTIDE SEQUENCE [LARGE SCALE GENOMIC DNA]</scope>
    <source>
        <strain evidence="2 3">U0105</strain>
    </source>
</reference>
<name>A0A3N5Y0W0_9ALTE</name>
<dbReference type="GO" id="GO:0008233">
    <property type="term" value="F:peptidase activity"/>
    <property type="evidence" value="ECO:0007669"/>
    <property type="project" value="UniProtKB-KW"/>
</dbReference>
<dbReference type="RefSeq" id="WP_124027267.1">
    <property type="nucleotide sequence ID" value="NZ_JBHRSN010000015.1"/>
</dbReference>
<sequence length="144" mass="16367">MSKTKPIIGALEYCNLPSLNIEGLTVRVDTGAATSSLHVDDIEEFEKNGEAWVRFTMHPDIHDVSKVVRKEAQIITQKKVKSSTATLERRYTIETDIVMADMRWPIQITLTDRSSMTYLMLFGRQGMADRFLVDPASEFLLTKN</sequence>
<dbReference type="Proteomes" id="UP000275281">
    <property type="component" value="Unassembled WGS sequence"/>
</dbReference>
<dbReference type="InterPro" id="IPR021109">
    <property type="entry name" value="Peptidase_aspartic_dom_sf"/>
</dbReference>
<dbReference type="PANTHER" id="PTHR38037">
    <property type="entry name" value="ZN_PROTEASE DOMAIN-CONTAINING PROTEIN"/>
    <property type="match status" value="1"/>
</dbReference>
<dbReference type="PANTHER" id="PTHR38037:SF2">
    <property type="entry name" value="ATP-DEPENDENT ZINC PROTEASE DOMAIN-CONTAINING PROTEIN-RELATED"/>
    <property type="match status" value="1"/>
</dbReference>
<dbReference type="Gene3D" id="2.40.70.10">
    <property type="entry name" value="Acid Proteases"/>
    <property type="match status" value="1"/>
</dbReference>
<evidence type="ECO:0000313" key="2">
    <source>
        <dbReference type="EMBL" id="RPJ67367.1"/>
    </source>
</evidence>
<comment type="caution">
    <text evidence="2">The sequence shown here is derived from an EMBL/GenBank/DDBJ whole genome shotgun (WGS) entry which is preliminary data.</text>
</comment>
<accession>A0A3N5Y0W0</accession>
<dbReference type="Pfam" id="PF05618">
    <property type="entry name" value="Zn_protease"/>
    <property type="match status" value="1"/>
</dbReference>
<dbReference type="AlphaFoldDB" id="A0A3N5Y0W0"/>
<dbReference type="GO" id="GO:0006508">
    <property type="term" value="P:proteolysis"/>
    <property type="evidence" value="ECO:0007669"/>
    <property type="project" value="UniProtKB-KW"/>
</dbReference>